<sequence length="65" mass="7401">MEGANYLQKQPFVGRFFTISAFKGLHAKAILLCDWNTSDHARREDLLYVGASRAQMALHLFKKST</sequence>
<comment type="caution">
    <text evidence="2">The sequence shown here is derived from an EMBL/GenBank/DDBJ whole genome shotgun (WGS) entry which is preliminary data.</text>
</comment>
<reference evidence="2 3" key="1">
    <citation type="submission" date="2020-08" db="EMBL/GenBank/DDBJ databases">
        <title>Genomic Encyclopedia of Type Strains, Phase IV (KMG-IV): sequencing the most valuable type-strain genomes for metagenomic binning, comparative biology and taxonomic classification.</title>
        <authorList>
            <person name="Goeker M."/>
        </authorList>
    </citation>
    <scope>NUCLEOTIDE SEQUENCE [LARGE SCALE GENOMIC DNA]</scope>
    <source>
        <strain evidence="2 3">DSM 22071</strain>
    </source>
</reference>
<evidence type="ECO:0000313" key="3">
    <source>
        <dbReference type="Proteomes" id="UP000528322"/>
    </source>
</evidence>
<feature type="domain" description="UvrD-like helicase C-terminal" evidence="1">
    <location>
        <begin position="15"/>
        <end position="60"/>
    </location>
</feature>
<dbReference type="RefSeq" id="WP_183729886.1">
    <property type="nucleotide sequence ID" value="NZ_JACHID010000003.1"/>
</dbReference>
<dbReference type="EMBL" id="JACHID010000003">
    <property type="protein sequence ID" value="MBB5021350.1"/>
    <property type="molecule type" value="Genomic_DNA"/>
</dbReference>
<gene>
    <name evidence="2" type="ORF">HNR37_000659</name>
</gene>
<organism evidence="2 3">
    <name type="scientific">Desulfurispira natronophila</name>
    <dbReference type="NCBI Taxonomy" id="682562"/>
    <lineage>
        <taxon>Bacteria</taxon>
        <taxon>Pseudomonadati</taxon>
        <taxon>Chrysiogenota</taxon>
        <taxon>Chrysiogenia</taxon>
        <taxon>Chrysiogenales</taxon>
        <taxon>Chrysiogenaceae</taxon>
        <taxon>Desulfurispira</taxon>
    </lineage>
</organism>
<dbReference type="AlphaFoldDB" id="A0A7W7Y3C8"/>
<proteinExistence type="predicted"/>
<protein>
    <recommendedName>
        <fullName evidence="1">UvrD-like helicase C-terminal domain-containing protein</fullName>
    </recommendedName>
</protein>
<name>A0A7W7Y3C8_9BACT</name>
<dbReference type="Proteomes" id="UP000528322">
    <property type="component" value="Unassembled WGS sequence"/>
</dbReference>
<evidence type="ECO:0000259" key="1">
    <source>
        <dbReference type="Pfam" id="PF13538"/>
    </source>
</evidence>
<dbReference type="InterPro" id="IPR027785">
    <property type="entry name" value="UvrD-like_helicase_C"/>
</dbReference>
<dbReference type="Pfam" id="PF13538">
    <property type="entry name" value="UvrD_C_2"/>
    <property type="match status" value="1"/>
</dbReference>
<evidence type="ECO:0000313" key="2">
    <source>
        <dbReference type="EMBL" id="MBB5021350.1"/>
    </source>
</evidence>
<accession>A0A7W7Y3C8</accession>
<keyword evidence="3" id="KW-1185">Reference proteome</keyword>